<dbReference type="Pfam" id="PF03062">
    <property type="entry name" value="MBOAT"/>
    <property type="match status" value="1"/>
</dbReference>
<evidence type="ECO:0000256" key="5">
    <source>
        <dbReference type="ARBA" id="ARBA00022989"/>
    </source>
</evidence>
<dbReference type="GO" id="GO:0016746">
    <property type="term" value="F:acyltransferase activity"/>
    <property type="evidence" value="ECO:0007669"/>
    <property type="project" value="UniProtKB-KW"/>
</dbReference>
<evidence type="ECO:0000256" key="3">
    <source>
        <dbReference type="ARBA" id="ARBA00022475"/>
    </source>
</evidence>
<comment type="similarity">
    <text evidence="2 7">Belongs to the membrane-bound acyltransferase family.</text>
</comment>
<name>A0A9D2EXQ9_9ACTN</name>
<feature type="transmembrane region" description="Helical" evidence="8">
    <location>
        <begin position="30"/>
        <end position="63"/>
    </location>
</feature>
<proteinExistence type="inferred from homology"/>
<reference evidence="9" key="2">
    <citation type="submission" date="2021-04" db="EMBL/GenBank/DDBJ databases">
        <authorList>
            <person name="Gilroy R."/>
        </authorList>
    </citation>
    <scope>NUCLEOTIDE SEQUENCE</scope>
    <source>
        <strain evidence="9">ChiHjej12B11-14209</strain>
    </source>
</reference>
<feature type="transmembrane region" description="Helical" evidence="8">
    <location>
        <begin position="332"/>
        <end position="352"/>
    </location>
</feature>
<dbReference type="PANTHER" id="PTHR13285:SF18">
    <property type="entry name" value="PROTEIN-CYSTEINE N-PALMITOYLTRANSFERASE RASP"/>
    <property type="match status" value="1"/>
</dbReference>
<organism evidence="9 10">
    <name type="scientific">Candidatus Olsenella pullistercoris</name>
    <dbReference type="NCBI Taxonomy" id="2838712"/>
    <lineage>
        <taxon>Bacteria</taxon>
        <taxon>Bacillati</taxon>
        <taxon>Actinomycetota</taxon>
        <taxon>Coriobacteriia</taxon>
        <taxon>Coriobacteriales</taxon>
        <taxon>Atopobiaceae</taxon>
        <taxon>Olsenella</taxon>
    </lineage>
</organism>
<dbReference type="GO" id="GO:0005886">
    <property type="term" value="C:plasma membrane"/>
    <property type="evidence" value="ECO:0007669"/>
    <property type="project" value="UniProtKB-SubCell"/>
</dbReference>
<keyword evidence="7" id="KW-0012">Acyltransferase</keyword>
<dbReference type="Proteomes" id="UP000824062">
    <property type="component" value="Unassembled WGS sequence"/>
</dbReference>
<dbReference type="AlphaFoldDB" id="A0A9D2EXQ9"/>
<gene>
    <name evidence="9" type="ORF">IAA19_02155</name>
</gene>
<dbReference type="PANTHER" id="PTHR13285">
    <property type="entry name" value="ACYLTRANSFERASE"/>
    <property type="match status" value="1"/>
</dbReference>
<evidence type="ECO:0000313" key="9">
    <source>
        <dbReference type="EMBL" id="HIZ45809.1"/>
    </source>
</evidence>
<protein>
    <submittedName>
        <fullName evidence="9">MBOAT family protein</fullName>
    </submittedName>
</protein>
<feature type="transmembrane region" description="Helical" evidence="8">
    <location>
        <begin position="95"/>
        <end position="116"/>
    </location>
</feature>
<feature type="transmembrane region" description="Helical" evidence="8">
    <location>
        <begin position="364"/>
        <end position="384"/>
    </location>
</feature>
<feature type="transmembrane region" description="Helical" evidence="8">
    <location>
        <begin position="455"/>
        <end position="474"/>
    </location>
</feature>
<dbReference type="EMBL" id="DXBM01000020">
    <property type="protein sequence ID" value="HIZ45809.1"/>
    <property type="molecule type" value="Genomic_DNA"/>
</dbReference>
<sequence length="524" mass="56744">MTSYFSPAVLGLFAPLSVIAYQLFPRRARWAALLGASLVFFWALSGRLVVFVLASAAIVWVGGMALGALARSRDRALAAEGAERRRVRRTYQRRMRAVLAVGVLLNVGILVALKYLGFLGSVAEGLGLGLPSLPSIGVPIGISFYTLQAVSYLTDVYRGVVPADANPARLALFLTFFPQVMEGPIARYSQTAQALWSGRPVTARGLFLGGTRVLWGLSKYLLVANRLNSFVKPVFADPASYDGSVIAVAAVLYTMQLYCDFSGTIDFAVGMARVFGVEEPENFRQPFLSRTASEFWQRWHVTLGSWLKDYVFYPVSLSRPVKHLTGAARRALGVRVGPAVASGVALLCVWVANGLWHGAGTQYLLFGLYYFVIIWLGGIVAPLSEGALARVGVSRDALPWRAFQHVRTLLVVFAGELLFRASGARQGISMLLRTVTDFSPASFVDGTMLGVGMDLHDFAVVGAFAVLLLVVGLVRERGSSPLERVWERGPAARLAIVTALVVMAVVFGAYGVGYVPVDPMYAQF</sequence>
<evidence type="ECO:0000256" key="6">
    <source>
        <dbReference type="ARBA" id="ARBA00023136"/>
    </source>
</evidence>
<dbReference type="GO" id="GO:0042121">
    <property type="term" value="P:alginic acid biosynthetic process"/>
    <property type="evidence" value="ECO:0007669"/>
    <property type="project" value="InterPro"/>
</dbReference>
<accession>A0A9D2EXQ9</accession>
<keyword evidence="5 8" id="KW-1133">Transmembrane helix</keyword>
<feature type="transmembrane region" description="Helical" evidence="8">
    <location>
        <begin position="405"/>
        <end position="423"/>
    </location>
</feature>
<keyword evidence="4 8" id="KW-0812">Transmembrane</keyword>
<dbReference type="PIRSF" id="PIRSF500217">
    <property type="entry name" value="AlgI"/>
    <property type="match status" value="1"/>
</dbReference>
<dbReference type="InterPro" id="IPR024194">
    <property type="entry name" value="Ac/AlaTfrase_AlgI/DltB"/>
</dbReference>
<keyword evidence="6 7" id="KW-0472">Membrane</keyword>
<comment type="caution">
    <text evidence="9">The sequence shown here is derived from an EMBL/GenBank/DDBJ whole genome shotgun (WGS) entry which is preliminary data.</text>
</comment>
<keyword evidence="7" id="KW-0808">Transferase</keyword>
<feature type="transmembrane region" description="Helical" evidence="8">
    <location>
        <begin position="494"/>
        <end position="515"/>
    </location>
</feature>
<dbReference type="InterPro" id="IPR028362">
    <property type="entry name" value="AlgI"/>
</dbReference>
<dbReference type="InterPro" id="IPR051085">
    <property type="entry name" value="MB_O-acyltransferase"/>
</dbReference>
<comment type="subcellular location">
    <subcellularLocation>
        <location evidence="1">Cell membrane</location>
        <topology evidence="1">Multi-pass membrane protein</topology>
    </subcellularLocation>
</comment>
<evidence type="ECO:0000256" key="2">
    <source>
        <dbReference type="ARBA" id="ARBA00010323"/>
    </source>
</evidence>
<feature type="transmembrane region" description="Helical" evidence="8">
    <location>
        <begin position="136"/>
        <end position="154"/>
    </location>
</feature>
<dbReference type="PIRSF" id="PIRSF016636">
    <property type="entry name" value="AlgI_DltB"/>
    <property type="match status" value="1"/>
</dbReference>
<evidence type="ECO:0000313" key="10">
    <source>
        <dbReference type="Proteomes" id="UP000824062"/>
    </source>
</evidence>
<evidence type="ECO:0000256" key="4">
    <source>
        <dbReference type="ARBA" id="ARBA00022692"/>
    </source>
</evidence>
<keyword evidence="3 7" id="KW-1003">Cell membrane</keyword>
<dbReference type="InterPro" id="IPR004299">
    <property type="entry name" value="MBOAT_fam"/>
</dbReference>
<evidence type="ECO:0000256" key="1">
    <source>
        <dbReference type="ARBA" id="ARBA00004651"/>
    </source>
</evidence>
<evidence type="ECO:0000256" key="8">
    <source>
        <dbReference type="SAM" id="Phobius"/>
    </source>
</evidence>
<reference evidence="9" key="1">
    <citation type="journal article" date="2021" name="PeerJ">
        <title>Extensive microbial diversity within the chicken gut microbiome revealed by metagenomics and culture.</title>
        <authorList>
            <person name="Gilroy R."/>
            <person name="Ravi A."/>
            <person name="Getino M."/>
            <person name="Pursley I."/>
            <person name="Horton D.L."/>
            <person name="Alikhan N.F."/>
            <person name="Baker D."/>
            <person name="Gharbi K."/>
            <person name="Hall N."/>
            <person name="Watson M."/>
            <person name="Adriaenssens E.M."/>
            <person name="Foster-Nyarko E."/>
            <person name="Jarju S."/>
            <person name="Secka A."/>
            <person name="Antonio M."/>
            <person name="Oren A."/>
            <person name="Chaudhuri R.R."/>
            <person name="La Ragione R."/>
            <person name="Hildebrand F."/>
            <person name="Pallen M.J."/>
        </authorList>
    </citation>
    <scope>NUCLEOTIDE SEQUENCE</scope>
    <source>
        <strain evidence="9">ChiHjej12B11-14209</strain>
    </source>
</reference>
<evidence type="ECO:0000256" key="7">
    <source>
        <dbReference type="PIRNR" id="PIRNR016636"/>
    </source>
</evidence>